<evidence type="ECO:0000313" key="2">
    <source>
        <dbReference type="EMBL" id="MEE1936855.1"/>
    </source>
</evidence>
<gene>
    <name evidence="2" type="ORF">V0R50_26835</name>
</gene>
<organism evidence="2 3">
    <name type="scientific">Pseudomonas ulcerans</name>
    <dbReference type="NCBI Taxonomy" id="3115852"/>
    <lineage>
        <taxon>Bacteria</taxon>
        <taxon>Pseudomonadati</taxon>
        <taxon>Pseudomonadota</taxon>
        <taxon>Gammaproteobacteria</taxon>
        <taxon>Pseudomonadales</taxon>
        <taxon>Pseudomonadaceae</taxon>
        <taxon>Pseudomonas</taxon>
    </lineage>
</organism>
<dbReference type="Proteomes" id="UP001335100">
    <property type="component" value="Unassembled WGS sequence"/>
</dbReference>
<protein>
    <submittedName>
        <fullName evidence="2">Uncharacterized protein</fullName>
    </submittedName>
</protein>
<dbReference type="EMBL" id="JAZDQJ010000046">
    <property type="protein sequence ID" value="MEE1936855.1"/>
    <property type="molecule type" value="Genomic_DNA"/>
</dbReference>
<evidence type="ECO:0000256" key="1">
    <source>
        <dbReference type="SAM" id="MobiDB-lite"/>
    </source>
</evidence>
<evidence type="ECO:0000313" key="3">
    <source>
        <dbReference type="Proteomes" id="UP001335100"/>
    </source>
</evidence>
<feature type="region of interest" description="Disordered" evidence="1">
    <location>
        <begin position="1"/>
        <end position="46"/>
    </location>
</feature>
<keyword evidence="3" id="KW-1185">Reference proteome</keyword>
<name>A0ABU7HZ52_9PSED</name>
<reference evidence="2 3" key="1">
    <citation type="submission" date="2024-01" db="EMBL/GenBank/DDBJ databases">
        <title>Unpublished Manusciprt.</title>
        <authorList>
            <person name="Duman M."/>
            <person name="Valdes E.G."/>
            <person name="Ajmi N."/>
            <person name="Altun S."/>
            <person name="Saticioglu I.B."/>
        </authorList>
    </citation>
    <scope>NUCLEOTIDE SEQUENCE [LARGE SCALE GENOMIC DNA]</scope>
    <source>
        <strain evidence="2 3">148P</strain>
    </source>
</reference>
<proteinExistence type="predicted"/>
<dbReference type="RefSeq" id="WP_330077523.1">
    <property type="nucleotide sequence ID" value="NZ_JAZDQJ010000046.1"/>
</dbReference>
<comment type="caution">
    <text evidence="2">The sequence shown here is derived from an EMBL/GenBank/DDBJ whole genome shotgun (WGS) entry which is preliminary data.</text>
</comment>
<feature type="compositionally biased region" description="Basic and acidic residues" evidence="1">
    <location>
        <begin position="19"/>
        <end position="30"/>
    </location>
</feature>
<accession>A0ABU7HZ52</accession>
<sequence length="46" mass="5002">MSIMVIGSRKKGGQYPRLTSKDQYPHEKHGLRAGLSAAPVPKEIPA</sequence>